<feature type="region of interest" description="Disordered" evidence="1">
    <location>
        <begin position="1"/>
        <end position="24"/>
    </location>
</feature>
<reference evidence="2" key="1">
    <citation type="submission" date="2025-08" db="UniProtKB">
        <authorList>
            <consortium name="Ensembl"/>
        </authorList>
    </citation>
    <scope>IDENTIFICATION</scope>
</reference>
<dbReference type="InterPro" id="IPR026717">
    <property type="entry name" value="SPATA3"/>
</dbReference>
<feature type="compositionally biased region" description="Basic and acidic residues" evidence="1">
    <location>
        <begin position="115"/>
        <end position="125"/>
    </location>
</feature>
<reference evidence="2" key="2">
    <citation type="submission" date="2025-09" db="UniProtKB">
        <authorList>
            <consortium name="Ensembl"/>
        </authorList>
    </citation>
    <scope>IDENTIFICATION</scope>
</reference>
<dbReference type="AlphaFoldDB" id="A0A8C6D9D8"/>
<evidence type="ECO:0000256" key="1">
    <source>
        <dbReference type="SAM" id="MobiDB-lite"/>
    </source>
</evidence>
<proteinExistence type="predicted"/>
<dbReference type="Pfam" id="PF15662">
    <property type="entry name" value="SPATA3"/>
    <property type="match status" value="1"/>
</dbReference>
<dbReference type="Proteomes" id="UP000694544">
    <property type="component" value="Unplaced"/>
</dbReference>
<feature type="region of interest" description="Disordered" evidence="1">
    <location>
        <begin position="56"/>
        <end position="150"/>
    </location>
</feature>
<dbReference type="Ensembl" id="ENSMMST00000014463.1">
    <property type="protein sequence ID" value="ENSMMSP00000013085.1"/>
    <property type="gene ID" value="ENSMMSG00000010028.1"/>
</dbReference>
<keyword evidence="3" id="KW-1185">Reference proteome</keyword>
<name>A0A8C6D9D8_MOSMO</name>
<feature type="region of interest" description="Disordered" evidence="1">
    <location>
        <begin position="337"/>
        <end position="368"/>
    </location>
</feature>
<feature type="compositionally biased region" description="Low complexity" evidence="1">
    <location>
        <begin position="127"/>
        <end position="138"/>
    </location>
</feature>
<accession>A0A8C6D9D8</accession>
<evidence type="ECO:0000313" key="3">
    <source>
        <dbReference type="Proteomes" id="UP000694544"/>
    </source>
</evidence>
<dbReference type="PANTHER" id="PTHR22234:SF2">
    <property type="entry name" value="SPERMATOGENESIS ASSOCIATED 3"/>
    <property type="match status" value="1"/>
</dbReference>
<feature type="compositionally biased region" description="Basic residues" evidence="1">
    <location>
        <begin position="337"/>
        <end position="346"/>
    </location>
</feature>
<feature type="compositionally biased region" description="Polar residues" evidence="1">
    <location>
        <begin position="61"/>
        <end position="79"/>
    </location>
</feature>
<organism evidence="2 3">
    <name type="scientific">Moschus moschiferus</name>
    <name type="common">Siberian musk deer</name>
    <name type="synonym">Moschus sibiricus</name>
    <dbReference type="NCBI Taxonomy" id="68415"/>
    <lineage>
        <taxon>Eukaryota</taxon>
        <taxon>Metazoa</taxon>
        <taxon>Chordata</taxon>
        <taxon>Craniata</taxon>
        <taxon>Vertebrata</taxon>
        <taxon>Euteleostomi</taxon>
        <taxon>Mammalia</taxon>
        <taxon>Eutheria</taxon>
        <taxon>Laurasiatheria</taxon>
        <taxon>Artiodactyla</taxon>
        <taxon>Ruminantia</taxon>
        <taxon>Pecora</taxon>
        <taxon>Moschidae</taxon>
        <taxon>Moschus</taxon>
    </lineage>
</organism>
<dbReference type="PANTHER" id="PTHR22234">
    <property type="entry name" value="TESTIS SPERMATOCYTE APOPTOSIS-RELATED GENE 1 PROTEIN"/>
    <property type="match status" value="1"/>
</dbReference>
<protein>
    <submittedName>
        <fullName evidence="2">Spermatogenesis associated 3</fullName>
    </submittedName>
</protein>
<dbReference type="GeneTree" id="ENSGT00390000003032"/>
<sequence length="368" mass="39544">MEPGAQPSGAPGEGKAEPQQQAPAQCIEGHGQVVLLGELWKQDECCVTLQNILEQGPTDPLSRSSSIRAMSGHSNSSNCARGRLKRSGDSSWKQGADCPAAKSKRCSQKQPCEPGKARDPPERQCEAAPAGTPGSGPAEDAAAGCRDPGRQPAAPELGARLLLVLCRASALRSQLPRLQLLLQQVSARERSRPAALFGLIVQPRREEEAEARRRMESLLCGAFAPHSPAAEVHTAVFCPRRPEGTLDVQRASGGGAQRVASPGCVRLVDRATQTDGPLTRVGPRTFCSCSFCPGSSACWRRLGLCHSRIFDVLLPRAWPTMSGREFPNLLTFYRRPSRKHSTHRNSRAPSPRNCCCGSGSPRSCLLHP</sequence>
<evidence type="ECO:0000313" key="2">
    <source>
        <dbReference type="Ensembl" id="ENSMMSP00000013085.1"/>
    </source>
</evidence>